<keyword evidence="3" id="KW-1185">Reference proteome</keyword>
<keyword evidence="1" id="KW-0802">TPR repeat</keyword>
<dbReference type="InterPro" id="IPR019734">
    <property type="entry name" value="TPR_rpt"/>
</dbReference>
<dbReference type="Gene3D" id="3.40.50.150">
    <property type="entry name" value="Vaccinia Virus protein VP39"/>
    <property type="match status" value="1"/>
</dbReference>
<dbReference type="SMART" id="SM00028">
    <property type="entry name" value="TPR"/>
    <property type="match status" value="1"/>
</dbReference>
<dbReference type="RefSeq" id="WP_158406208.1">
    <property type="nucleotide sequence ID" value="NZ_CP033454.1"/>
</dbReference>
<dbReference type="Pfam" id="PF13489">
    <property type="entry name" value="Methyltransf_23"/>
    <property type="match status" value="1"/>
</dbReference>
<evidence type="ECO:0000313" key="2">
    <source>
        <dbReference type="EMBL" id="QGR03040.1"/>
    </source>
</evidence>
<organism evidence="2 3">
    <name type="scientific">Ehrlichia ruminantium</name>
    <name type="common">heartwater rickettsia</name>
    <name type="synonym">Cowdria ruminantium</name>
    <dbReference type="NCBI Taxonomy" id="779"/>
    <lineage>
        <taxon>Bacteria</taxon>
        <taxon>Pseudomonadati</taxon>
        <taxon>Pseudomonadota</taxon>
        <taxon>Alphaproteobacteria</taxon>
        <taxon>Rickettsiales</taxon>
        <taxon>Anaplasmataceae</taxon>
        <taxon>Ehrlichia</taxon>
    </lineage>
</organism>
<evidence type="ECO:0000256" key="1">
    <source>
        <dbReference type="PROSITE-ProRule" id="PRU00339"/>
    </source>
</evidence>
<reference evidence="2 3" key="1">
    <citation type="submission" date="2018-10" db="EMBL/GenBank/DDBJ databases">
        <title>Propagation and draft genome sequences of three atypical Erhlichia ruminantium isolates.</title>
        <authorList>
            <person name="Liebenberg J."/>
            <person name="Steyn H."/>
            <person name="Josemans A."/>
            <person name="Zweygarth E."/>
        </authorList>
    </citation>
    <scope>NUCLEOTIDE SEQUENCE [LARGE SCALE GENOMIC DNA]</scope>
    <source>
        <strain evidence="2 3">Omatjenne</strain>
    </source>
</reference>
<dbReference type="CDD" id="cd02440">
    <property type="entry name" value="AdoMet_MTases"/>
    <property type="match status" value="1"/>
</dbReference>
<protein>
    <submittedName>
        <fullName evidence="2">Methyltransferase domain-containing protein</fullName>
    </submittedName>
</protein>
<dbReference type="Pfam" id="PF00515">
    <property type="entry name" value="TPR_1"/>
    <property type="match status" value="1"/>
</dbReference>
<keyword evidence="2" id="KW-0489">Methyltransferase</keyword>
<name>A0AAE6UI60_EHRRU</name>
<dbReference type="GO" id="GO:0008168">
    <property type="term" value="F:methyltransferase activity"/>
    <property type="evidence" value="ECO:0007669"/>
    <property type="project" value="UniProtKB-KW"/>
</dbReference>
<keyword evidence="2" id="KW-0808">Transferase</keyword>
<dbReference type="Proteomes" id="UP000422822">
    <property type="component" value="Chromosome"/>
</dbReference>
<dbReference type="SUPFAM" id="SSF48452">
    <property type="entry name" value="TPR-like"/>
    <property type="match status" value="1"/>
</dbReference>
<dbReference type="PROSITE" id="PS50005">
    <property type="entry name" value="TPR"/>
    <property type="match status" value="1"/>
</dbReference>
<gene>
    <name evidence="2" type="ORF">EDL80_00175</name>
</gene>
<dbReference type="EMBL" id="CP033455">
    <property type="protein sequence ID" value="QGR03040.1"/>
    <property type="molecule type" value="Genomic_DNA"/>
</dbReference>
<dbReference type="GO" id="GO:0032259">
    <property type="term" value="P:methylation"/>
    <property type="evidence" value="ECO:0007669"/>
    <property type="project" value="UniProtKB-KW"/>
</dbReference>
<dbReference type="AlphaFoldDB" id="A0AAE6UI60"/>
<dbReference type="InterPro" id="IPR029063">
    <property type="entry name" value="SAM-dependent_MTases_sf"/>
</dbReference>
<evidence type="ECO:0000313" key="3">
    <source>
        <dbReference type="Proteomes" id="UP000422822"/>
    </source>
</evidence>
<dbReference type="InterPro" id="IPR011990">
    <property type="entry name" value="TPR-like_helical_dom_sf"/>
</dbReference>
<sequence length="368" mass="42105">MRSNFFITKSNILSLISSIKRVIPELHCIPNLIKNKFIFMKEETVLLQNKLKNLLQTNIDLGLYHFYKGNISDAKLRFSLIKLFKPKLPLVYYNLGRCYFALQKITKAKQNFMRAIELDNNYADAVYYLNKLNNPESIISIPENIIAQYFDYTGEHFVEYWLIAKQYKAYEYVKSLIINFFGDKSALLNILDLGCGTGVCGQFLKMKNIGNHITGIDLSSKMINIARGCFVNGKQAYNELIHISIYDFLKKNQGKKKYDVIILTEVLQYVGSLHYIFKLLKTALEPDGIIIGLVRKKQGPGLQFVSEGDFFCHSDEYIKSSIKESELECSYSSHCKIYGSQVEGILFVAQLQKSTTNSNSSTQSVPLK</sequence>
<dbReference type="PANTHER" id="PTHR43861:SF6">
    <property type="entry name" value="METHYLTRANSFERASE TYPE 11"/>
    <property type="match status" value="1"/>
</dbReference>
<accession>A0AAE6UI60</accession>
<dbReference type="Gene3D" id="1.25.40.10">
    <property type="entry name" value="Tetratricopeptide repeat domain"/>
    <property type="match status" value="1"/>
</dbReference>
<dbReference type="PANTHER" id="PTHR43861">
    <property type="entry name" value="TRANS-ACONITATE 2-METHYLTRANSFERASE-RELATED"/>
    <property type="match status" value="1"/>
</dbReference>
<dbReference type="SUPFAM" id="SSF53335">
    <property type="entry name" value="S-adenosyl-L-methionine-dependent methyltransferases"/>
    <property type="match status" value="1"/>
</dbReference>
<proteinExistence type="predicted"/>
<feature type="repeat" description="TPR" evidence="1">
    <location>
        <begin position="89"/>
        <end position="122"/>
    </location>
</feature>